<comment type="caution">
    <text evidence="6">The sequence shown here is derived from an EMBL/GenBank/DDBJ whole genome shotgun (WGS) entry which is preliminary data.</text>
</comment>
<keyword evidence="7" id="KW-1185">Reference proteome</keyword>
<dbReference type="GO" id="GO:0007019">
    <property type="term" value="P:microtubule depolymerization"/>
    <property type="evidence" value="ECO:0007669"/>
    <property type="project" value="TreeGrafter"/>
</dbReference>
<evidence type="ECO:0000313" key="7">
    <source>
        <dbReference type="Proteomes" id="UP001249851"/>
    </source>
</evidence>
<proteinExistence type="predicted"/>
<evidence type="ECO:0000313" key="6">
    <source>
        <dbReference type="EMBL" id="KAK2550949.1"/>
    </source>
</evidence>
<gene>
    <name evidence="6" type="ORF">P5673_028332</name>
</gene>
<feature type="domain" description="Katanin p80 subunit C-terminal" evidence="5">
    <location>
        <begin position="722"/>
        <end position="803"/>
    </location>
</feature>
<evidence type="ECO:0000256" key="3">
    <source>
        <dbReference type="ARBA" id="ARBA00023212"/>
    </source>
</evidence>
<evidence type="ECO:0000256" key="4">
    <source>
        <dbReference type="SAM" id="MobiDB-lite"/>
    </source>
</evidence>
<dbReference type="InterPro" id="IPR028021">
    <property type="entry name" value="Katanin_C-terminal"/>
</dbReference>
<dbReference type="GO" id="GO:0008017">
    <property type="term" value="F:microtubule binding"/>
    <property type="evidence" value="ECO:0007669"/>
    <property type="project" value="InterPro"/>
</dbReference>
<keyword evidence="3" id="KW-0206">Cytoskeleton</keyword>
<evidence type="ECO:0000259" key="5">
    <source>
        <dbReference type="Pfam" id="PF13925"/>
    </source>
</evidence>
<evidence type="ECO:0000256" key="2">
    <source>
        <dbReference type="ARBA" id="ARBA00022490"/>
    </source>
</evidence>
<dbReference type="AlphaFoldDB" id="A0AAD9PXL9"/>
<organism evidence="6 7">
    <name type="scientific">Acropora cervicornis</name>
    <name type="common">Staghorn coral</name>
    <dbReference type="NCBI Taxonomy" id="6130"/>
    <lineage>
        <taxon>Eukaryota</taxon>
        <taxon>Metazoa</taxon>
        <taxon>Cnidaria</taxon>
        <taxon>Anthozoa</taxon>
        <taxon>Hexacorallia</taxon>
        <taxon>Scleractinia</taxon>
        <taxon>Astrocoeniina</taxon>
        <taxon>Acroporidae</taxon>
        <taxon>Acropora</taxon>
    </lineage>
</organism>
<accession>A0AAD9PXL9</accession>
<reference evidence="6" key="1">
    <citation type="journal article" date="2023" name="G3 (Bethesda)">
        <title>Whole genome assembly and annotation of the endangered Caribbean coral Acropora cervicornis.</title>
        <authorList>
            <person name="Selwyn J.D."/>
            <person name="Vollmer S.V."/>
        </authorList>
    </citation>
    <scope>NUCLEOTIDE SEQUENCE</scope>
    <source>
        <strain evidence="6">K2</strain>
    </source>
</reference>
<dbReference type="Pfam" id="PF13925">
    <property type="entry name" value="Katanin_con80"/>
    <property type="match status" value="1"/>
</dbReference>
<name>A0AAD9PXL9_ACRCE</name>
<keyword evidence="2" id="KW-0963">Cytoplasm</keyword>
<reference evidence="6" key="2">
    <citation type="journal article" date="2023" name="Science">
        <title>Genomic signatures of disease resistance in endangered staghorn corals.</title>
        <authorList>
            <person name="Vollmer S.V."/>
            <person name="Selwyn J.D."/>
            <person name="Despard B.A."/>
            <person name="Roesel C.L."/>
        </authorList>
    </citation>
    <scope>NUCLEOTIDE SEQUENCE</scope>
    <source>
        <strain evidence="6">K2</strain>
    </source>
</reference>
<sequence>MLAVSILGKKFGCEAKIEVSDEIEGGGLKLNLRIREMCKKFLKAHGPVIATLQVNVHESRSNEARKCKELLYFMKDQVLPKTMRLVSGNRLRKIRNKHTMERRNWFRRMWCSKTKKRNSARNSIALYKMISTSDKVVRWISSIPSFIRVFIEKLHHYGATLFIGFASDTDDYTQIDLLLDTGASSERESRAGILATPRLIHTQLLRKTNESEKKSLEGYHKLGTRDTESRAKQKKGFEDKGLQYMQNEPASGPFGASIKRSCTYSEIESSQENLMRNKEEVRRLTETNELGFKRSANSLLGENVSPHDKSFNEEISGISTPRLKSFAATYVEDICKEALSRSAMEWSKKYAKEYVANIIYLARWRLIQQERTNIQPPECLSEDQENELTDGSGKLSLSNLCKYSSAFSREQTKSQENKRKREEITENDFNIRREVWEKDERDVQFEEFLERTVVNSLEESDDLNNSSFHNLEFEREGEFYFLPMRKNLRCLGLITGLEKASKSLNQFSKTTNCLSQFQVSTKHFESTMKEIAVIGKGEMKTEESMGNENDSTMNGLNLEDVLRQVAGTDLKVNEKVTTLSDLPTESCDSSLSGCKKRFEKSTSQDNPNNILDQCFRHRRFYQRTGSESPGSERKQWRRLETGSDNVSFHSTTLQKMAATTYVRSVSCPVVSQDDVMFESMVSHHRDVYDSLSRRIWIILRVYELWKEGKPMDAIHSCIDLTGMDDVEQHVSSVQSSRDYALFLNILQQLPSSCSMWSLDLFALLLPKLKGFISSLHHTSHVGMACGVIQVVLKKVAIVIRRTSKGNKLEISAISFLVDKIRLNGMINA</sequence>
<evidence type="ECO:0000256" key="1">
    <source>
        <dbReference type="ARBA" id="ARBA00004245"/>
    </source>
</evidence>
<dbReference type="Proteomes" id="UP001249851">
    <property type="component" value="Unassembled WGS sequence"/>
</dbReference>
<dbReference type="GO" id="GO:0008352">
    <property type="term" value="C:katanin complex"/>
    <property type="evidence" value="ECO:0007669"/>
    <property type="project" value="TreeGrafter"/>
</dbReference>
<dbReference type="PANTHER" id="PTHR19845:SF0">
    <property type="entry name" value="KATANIN P80 WD40 REPEAT-CONTAINING SUBUNIT B1"/>
    <property type="match status" value="1"/>
</dbReference>
<dbReference type="EMBL" id="JARQWQ010000104">
    <property type="protein sequence ID" value="KAK2550949.1"/>
    <property type="molecule type" value="Genomic_DNA"/>
</dbReference>
<feature type="region of interest" description="Disordered" evidence="4">
    <location>
        <begin position="211"/>
        <end position="232"/>
    </location>
</feature>
<dbReference type="PANTHER" id="PTHR19845">
    <property type="entry name" value="KATANIN P80 SUBUNIT"/>
    <property type="match status" value="1"/>
</dbReference>
<protein>
    <recommendedName>
        <fullName evidence="5">Katanin p80 subunit C-terminal domain-containing protein</fullName>
    </recommendedName>
</protein>
<comment type="subcellular location">
    <subcellularLocation>
        <location evidence="1">Cytoplasm</location>
        <location evidence="1">Cytoskeleton</location>
    </subcellularLocation>
</comment>